<accession>A0A8R1DZ50</accession>
<name>A0A8R1DZ50_CAEJA</name>
<evidence type="ECO:0000313" key="2">
    <source>
        <dbReference type="EnsemblMetazoa" id="CJA16292.1"/>
    </source>
</evidence>
<dbReference type="InterPro" id="IPR038946">
    <property type="entry name" value="FBXO47"/>
</dbReference>
<evidence type="ECO:0000259" key="1">
    <source>
        <dbReference type="PROSITE" id="PS50181"/>
    </source>
</evidence>
<dbReference type="EnsemblMetazoa" id="CJA16292.1">
    <property type="protein sequence ID" value="CJA16292.1"/>
    <property type="gene ID" value="WBGene00135496"/>
</dbReference>
<sequence>MESSVRLSLRKRRNSESQPTITKFFTTVKRDRSLSESKNVSQKLEESINPAQKEVENAENLLYSEDELRDLLGIPSPSFPNDIPNGENPIGLENLPKKIYSYIFTILDLHSVNSLSLTSTTMASRVKCYVAGHEFYRRIHLDQLDFMDSSIRPDDEEFDENDPFTACGALIKSITITLDTKVRAQVFLNICRNLRIQLGGSLHGFGRLLEAMTQHWKFSERRIMVKAAILIDNEVRLSLIKVLTSSPGKYVGLEMKVRSRLTELFLNRNQEIEDTLPDEIIEFGSWLSILLRNAVDKYQGKLYYVLFGPTKLSRTGECVDWMYFGDDNNSRATLRKSEANYKKIMTTLLNGIRALRVMSNSKNSDQAWDEKKIYQLFLRIVGSCEREGAWSETACSMALAIDTSGLFSEYLISHLDPRRNDYSKLLDECAEMVCLVRTHLYRWSSTPATFLAEPLHHVFNHLAQIDGHYGGNYKLFLDKIWKTQKARMTRLVECARNTTEWNLSIRDELDGQLSMVRLLSDFTDVVPLRPAVRAQAIREPHEQDEQQEE</sequence>
<keyword evidence="3" id="KW-1185">Reference proteome</keyword>
<dbReference type="Pfam" id="PF24467">
    <property type="entry name" value="ARM_FBXO47"/>
    <property type="match status" value="1"/>
</dbReference>
<dbReference type="Proteomes" id="UP000005237">
    <property type="component" value="Unassembled WGS sequence"/>
</dbReference>
<dbReference type="OMA" id="GLEMKVR"/>
<reference evidence="3" key="1">
    <citation type="submission" date="2010-08" db="EMBL/GenBank/DDBJ databases">
        <authorList>
            <consortium name="Caenorhabditis japonica Sequencing Consortium"/>
            <person name="Wilson R.K."/>
        </authorList>
    </citation>
    <scope>NUCLEOTIDE SEQUENCE [LARGE SCALE GENOMIC DNA]</scope>
    <source>
        <strain evidence="3">DF5081</strain>
    </source>
</reference>
<organism evidence="2 3">
    <name type="scientific">Caenorhabditis japonica</name>
    <dbReference type="NCBI Taxonomy" id="281687"/>
    <lineage>
        <taxon>Eukaryota</taxon>
        <taxon>Metazoa</taxon>
        <taxon>Ecdysozoa</taxon>
        <taxon>Nematoda</taxon>
        <taxon>Chromadorea</taxon>
        <taxon>Rhabditida</taxon>
        <taxon>Rhabditina</taxon>
        <taxon>Rhabditomorpha</taxon>
        <taxon>Rhabditoidea</taxon>
        <taxon>Rhabditidae</taxon>
        <taxon>Peloderinae</taxon>
        <taxon>Caenorhabditis</taxon>
    </lineage>
</organism>
<dbReference type="AlphaFoldDB" id="A0A8R1DZ50"/>
<dbReference type="PANTHER" id="PTHR34098:SF2">
    <property type="entry name" value="F-BOX DOMAIN-CONTAINING PROTEIN"/>
    <property type="match status" value="1"/>
</dbReference>
<feature type="domain" description="F-box" evidence="1">
    <location>
        <begin position="89"/>
        <end position="139"/>
    </location>
</feature>
<protein>
    <submittedName>
        <fullName evidence="2">F-box domain-containing protein</fullName>
    </submittedName>
</protein>
<dbReference type="PROSITE" id="PS50181">
    <property type="entry name" value="FBOX"/>
    <property type="match status" value="1"/>
</dbReference>
<dbReference type="InterPro" id="IPR056622">
    <property type="entry name" value="ARM_FBXO47"/>
</dbReference>
<dbReference type="PANTHER" id="PTHR34098">
    <property type="entry name" value="F-BOX ONLY PROTEIN 47"/>
    <property type="match status" value="1"/>
</dbReference>
<reference evidence="2" key="2">
    <citation type="submission" date="2022-06" db="UniProtKB">
        <authorList>
            <consortium name="EnsemblMetazoa"/>
        </authorList>
    </citation>
    <scope>IDENTIFICATION</scope>
    <source>
        <strain evidence="2">DF5081</strain>
    </source>
</reference>
<proteinExistence type="predicted"/>
<evidence type="ECO:0000313" key="3">
    <source>
        <dbReference type="Proteomes" id="UP000005237"/>
    </source>
</evidence>
<dbReference type="InterPro" id="IPR001810">
    <property type="entry name" value="F-box_dom"/>
</dbReference>